<dbReference type="InterPro" id="IPR011989">
    <property type="entry name" value="ARM-like"/>
</dbReference>
<dbReference type="InterPro" id="IPR019156">
    <property type="entry name" value="Ataxin-10_domain"/>
</dbReference>
<evidence type="ECO:0000256" key="1">
    <source>
        <dbReference type="ARBA" id="ARBA00022618"/>
    </source>
</evidence>
<organism evidence="4 5">
    <name type="scientific">Cucumis sativus</name>
    <name type="common">Cucumber</name>
    <dbReference type="NCBI Taxonomy" id="3659"/>
    <lineage>
        <taxon>Eukaryota</taxon>
        <taxon>Viridiplantae</taxon>
        <taxon>Streptophyta</taxon>
        <taxon>Embryophyta</taxon>
        <taxon>Tracheophyta</taxon>
        <taxon>Spermatophyta</taxon>
        <taxon>Magnoliopsida</taxon>
        <taxon>eudicotyledons</taxon>
        <taxon>Gunneridae</taxon>
        <taxon>Pentapetalae</taxon>
        <taxon>rosids</taxon>
        <taxon>fabids</taxon>
        <taxon>Cucurbitales</taxon>
        <taxon>Cucurbitaceae</taxon>
        <taxon>Benincaseae</taxon>
        <taxon>Cucumis</taxon>
    </lineage>
</organism>
<dbReference type="SUPFAM" id="SSF48371">
    <property type="entry name" value="ARM repeat"/>
    <property type="match status" value="1"/>
</dbReference>
<keyword evidence="1" id="KW-0132">Cell division</keyword>
<accession>A0A0A0LFC4</accession>
<dbReference type="OrthoDB" id="379794at2759"/>
<dbReference type="Proteomes" id="UP000029981">
    <property type="component" value="Chromosome 3"/>
</dbReference>
<dbReference type="eggNOG" id="KOG2676">
    <property type="taxonomic scope" value="Eukaryota"/>
</dbReference>
<reference evidence="4 5" key="1">
    <citation type="journal article" date="2009" name="Nat. Genet.">
        <title>The genome of the cucumber, Cucumis sativus L.</title>
        <authorList>
            <person name="Huang S."/>
            <person name="Li R."/>
            <person name="Zhang Z."/>
            <person name="Li L."/>
            <person name="Gu X."/>
            <person name="Fan W."/>
            <person name="Lucas W.J."/>
            <person name="Wang X."/>
            <person name="Xie B."/>
            <person name="Ni P."/>
            <person name="Ren Y."/>
            <person name="Zhu H."/>
            <person name="Li J."/>
            <person name="Lin K."/>
            <person name="Jin W."/>
            <person name="Fei Z."/>
            <person name="Li G."/>
            <person name="Staub J."/>
            <person name="Kilian A."/>
            <person name="van der Vossen E.A."/>
            <person name="Wu Y."/>
            <person name="Guo J."/>
            <person name="He J."/>
            <person name="Jia Z."/>
            <person name="Ren Y."/>
            <person name="Tian G."/>
            <person name="Lu Y."/>
            <person name="Ruan J."/>
            <person name="Qian W."/>
            <person name="Wang M."/>
            <person name="Huang Q."/>
            <person name="Li B."/>
            <person name="Xuan Z."/>
            <person name="Cao J."/>
            <person name="Asan"/>
            <person name="Wu Z."/>
            <person name="Zhang J."/>
            <person name="Cai Q."/>
            <person name="Bai Y."/>
            <person name="Zhao B."/>
            <person name="Han Y."/>
            <person name="Li Y."/>
            <person name="Li X."/>
            <person name="Wang S."/>
            <person name="Shi Q."/>
            <person name="Liu S."/>
            <person name="Cho W.K."/>
            <person name="Kim J.Y."/>
            <person name="Xu Y."/>
            <person name="Heller-Uszynska K."/>
            <person name="Miao H."/>
            <person name="Cheng Z."/>
            <person name="Zhang S."/>
            <person name="Wu J."/>
            <person name="Yang Y."/>
            <person name="Kang H."/>
            <person name="Li M."/>
            <person name="Liang H."/>
            <person name="Ren X."/>
            <person name="Shi Z."/>
            <person name="Wen M."/>
            <person name="Jian M."/>
            <person name="Yang H."/>
            <person name="Zhang G."/>
            <person name="Yang Z."/>
            <person name="Chen R."/>
            <person name="Liu S."/>
            <person name="Li J."/>
            <person name="Ma L."/>
            <person name="Liu H."/>
            <person name="Zhou Y."/>
            <person name="Zhao J."/>
            <person name="Fang X."/>
            <person name="Li G."/>
            <person name="Fang L."/>
            <person name="Li Y."/>
            <person name="Liu D."/>
            <person name="Zheng H."/>
            <person name="Zhang Y."/>
            <person name="Qin N."/>
            <person name="Li Z."/>
            <person name="Yang G."/>
            <person name="Yang S."/>
            <person name="Bolund L."/>
            <person name="Kristiansen K."/>
            <person name="Zheng H."/>
            <person name="Li S."/>
            <person name="Zhang X."/>
            <person name="Yang H."/>
            <person name="Wang J."/>
            <person name="Sun R."/>
            <person name="Zhang B."/>
            <person name="Jiang S."/>
            <person name="Wang J."/>
            <person name="Du Y."/>
            <person name="Li S."/>
        </authorList>
    </citation>
    <scope>NUCLEOTIDE SEQUENCE [LARGE SCALE GENOMIC DNA]</scope>
    <source>
        <strain evidence="5">cv. 9930</strain>
    </source>
</reference>
<feature type="domain" description="Ataxin-10" evidence="3">
    <location>
        <begin position="393"/>
        <end position="486"/>
    </location>
</feature>
<dbReference type="EMBL" id="CM002924">
    <property type="protein sequence ID" value="KGN60468.1"/>
    <property type="molecule type" value="Genomic_DNA"/>
</dbReference>
<evidence type="ECO:0000313" key="4">
    <source>
        <dbReference type="EMBL" id="KGN60468.1"/>
    </source>
</evidence>
<dbReference type="Pfam" id="PF09759">
    <property type="entry name" value="Atx10homo_assoc"/>
    <property type="match status" value="1"/>
</dbReference>
<sequence>MKNSSPFELSIPERISQQLFLASSSNTLEASLETLIEASRSSEGRSNLASQNILPCVLELIQCLIYTSGDVLLLSSLKLLRNLCAGEIRNQNIFIEQNGVRVVSKILQDAMLINDPDRVTIRLGLQVLANVSLAGEEHQQAIWHELFPDNFLLLARLPFCEISDPLCMIIYNLCSGHSELVASLCGDLGLPIIEEIVRTVSSVGFVEDWVKLLLSRICLEELYFPMLFSGLRPIDTYKDSNIAESRDISFSSEQAYLLTVISEILNEQIGDIVVPKDFASCVYRIFQSSISIIDSTPVSKSGLPTGRIAGDVVGYSLTILRDICAQDSNKGDKDVYEDAVDVLLSLGLIDLLLSILHDIEPPAILKKALQQVENEEDGTSLPNAVKPCPYKGFRRDIVAVIANCLYRRKHVQDDIRQKNGVFVLLQQCVADKNNPFLREWGIWAVRNLLEGNLENQRLVSELEVQGSAHVPEIAELGLRVEVDAKTRRAKLVNASRPFQNS</sequence>
<dbReference type="PANTHER" id="PTHR13255">
    <property type="entry name" value="ATAXIN-10"/>
    <property type="match status" value="1"/>
</dbReference>
<dbReference type="STRING" id="3659.A0A0A0LFC4"/>
<proteinExistence type="predicted"/>
<keyword evidence="2" id="KW-0131">Cell cycle</keyword>
<dbReference type="KEGG" id="csv:101208818"/>
<protein>
    <recommendedName>
        <fullName evidence="3">Ataxin-10 domain-containing protein</fullName>
    </recommendedName>
</protein>
<reference evidence="4 5" key="3">
    <citation type="journal article" date="2010" name="BMC Genomics">
        <title>Transcriptome sequencing and comparative analysis of cucumber flowers with different sex types.</title>
        <authorList>
            <person name="Guo S."/>
            <person name="Zheng Y."/>
            <person name="Joung J.G."/>
            <person name="Liu S."/>
            <person name="Zhang Z."/>
            <person name="Crasta O.R."/>
            <person name="Sobral B.W."/>
            <person name="Xu Y."/>
            <person name="Huang S."/>
            <person name="Fei Z."/>
        </authorList>
    </citation>
    <scope>NUCLEOTIDE SEQUENCE [LARGE SCALE GENOMIC DNA]</scope>
    <source>
        <strain evidence="5">cv. 9930</strain>
    </source>
</reference>
<dbReference type="Gene3D" id="1.25.10.10">
    <property type="entry name" value="Leucine-rich Repeat Variant"/>
    <property type="match status" value="2"/>
</dbReference>
<dbReference type="Gramene" id="KGN60468">
    <property type="protein sequence ID" value="KGN60468"/>
    <property type="gene ID" value="Csa_3G913990"/>
</dbReference>
<gene>
    <name evidence="4" type="ORF">Csa_3G913990</name>
</gene>
<dbReference type="PANTHER" id="PTHR13255:SF0">
    <property type="entry name" value="ATAXIN-10"/>
    <property type="match status" value="1"/>
</dbReference>
<reference evidence="4 5" key="2">
    <citation type="journal article" date="2009" name="PLoS ONE">
        <title>An integrated genetic and cytogenetic map of the cucumber genome.</title>
        <authorList>
            <person name="Ren Y."/>
            <person name="Zhang Z."/>
            <person name="Liu J."/>
            <person name="Staub J.E."/>
            <person name="Han Y."/>
            <person name="Cheng Z."/>
            <person name="Li X."/>
            <person name="Lu J."/>
            <person name="Miao H."/>
            <person name="Kang H."/>
            <person name="Xie B."/>
            <person name="Gu X."/>
            <person name="Wang X."/>
            <person name="Du Y."/>
            <person name="Jin W."/>
            <person name="Huang S."/>
        </authorList>
    </citation>
    <scope>NUCLEOTIDE SEQUENCE [LARGE SCALE GENOMIC DNA]</scope>
    <source>
        <strain evidence="5">cv. 9930</strain>
    </source>
</reference>
<dbReference type="InterPro" id="IPR016024">
    <property type="entry name" value="ARM-type_fold"/>
</dbReference>
<dbReference type="AlphaFoldDB" id="A0A0A0LFC4"/>
<evidence type="ECO:0000259" key="3">
    <source>
        <dbReference type="Pfam" id="PF09759"/>
    </source>
</evidence>
<dbReference type="GO" id="GO:0051301">
    <property type="term" value="P:cell division"/>
    <property type="evidence" value="ECO:0007669"/>
    <property type="project" value="UniProtKB-KW"/>
</dbReference>
<dbReference type="GO" id="GO:0005829">
    <property type="term" value="C:cytosol"/>
    <property type="evidence" value="ECO:0000318"/>
    <property type="project" value="GO_Central"/>
</dbReference>
<dbReference type="OMA" id="CAWESPP"/>
<dbReference type="InterPro" id="IPR051374">
    <property type="entry name" value="Ataxin-10/CTR86_families"/>
</dbReference>
<evidence type="ECO:0000313" key="5">
    <source>
        <dbReference type="Proteomes" id="UP000029981"/>
    </source>
</evidence>
<name>A0A0A0LFC4_CUCSA</name>
<reference evidence="4 5" key="4">
    <citation type="journal article" date="2011" name="BMC Genomics">
        <title>RNA-Seq improves annotation of protein-coding genes in the cucumber genome.</title>
        <authorList>
            <person name="Li Z."/>
            <person name="Zhang Z."/>
            <person name="Yan P."/>
            <person name="Huang S."/>
            <person name="Fei Z."/>
            <person name="Lin K."/>
        </authorList>
    </citation>
    <scope>NUCLEOTIDE SEQUENCE [LARGE SCALE GENOMIC DNA]</scope>
    <source>
        <strain evidence="5">cv. 9930</strain>
    </source>
</reference>
<keyword evidence="5" id="KW-1185">Reference proteome</keyword>
<evidence type="ECO:0000256" key="2">
    <source>
        <dbReference type="ARBA" id="ARBA00023306"/>
    </source>
</evidence>